<comment type="caution">
    <text evidence="1">The sequence shown here is derived from an EMBL/GenBank/DDBJ whole genome shotgun (WGS) entry which is preliminary data.</text>
</comment>
<dbReference type="Proteomes" id="UP000574276">
    <property type="component" value="Unassembled WGS sequence"/>
</dbReference>
<evidence type="ECO:0000313" key="1">
    <source>
        <dbReference type="EMBL" id="MBB2182277.1"/>
    </source>
</evidence>
<organism evidence="1 2">
    <name type="scientific">Variimorphobacter saccharofermentans</name>
    <dbReference type="NCBI Taxonomy" id="2755051"/>
    <lineage>
        <taxon>Bacteria</taxon>
        <taxon>Bacillati</taxon>
        <taxon>Bacillota</taxon>
        <taxon>Clostridia</taxon>
        <taxon>Lachnospirales</taxon>
        <taxon>Lachnospiraceae</taxon>
        <taxon>Variimorphobacter</taxon>
    </lineage>
</organism>
<proteinExistence type="predicted"/>
<sequence>MISLKISDIKLFMAKLLASSSFDQFILREMELQTFTVFSISGQFNEDFFTNEELEERKGDRCVLWSDVRSIAYSMIKGNKTPLALKIIFQLPRQLCEDLVHQSGGKLRMEDIGGLYINLRFEKKELHIITGTAIKTFTLDKTLEQEWDREVRSLLKDQGVAFEEE</sequence>
<reference evidence="1 2" key="1">
    <citation type="submission" date="2020-07" db="EMBL/GenBank/DDBJ databases">
        <title>Characterization and genome sequencing of isolate MD1, a novel member within the family Lachnospiraceae.</title>
        <authorList>
            <person name="Rettenmaier R."/>
            <person name="Di Bello L."/>
            <person name="Zinser C."/>
            <person name="Scheitz K."/>
            <person name="Liebl W."/>
            <person name="Zverlov V."/>
        </authorList>
    </citation>
    <scope>NUCLEOTIDE SEQUENCE [LARGE SCALE GENOMIC DNA]</scope>
    <source>
        <strain evidence="1 2">MD1</strain>
    </source>
</reference>
<dbReference type="EMBL" id="JACEGA010000001">
    <property type="protein sequence ID" value="MBB2182277.1"/>
    <property type="molecule type" value="Genomic_DNA"/>
</dbReference>
<dbReference type="RefSeq" id="WP_228352004.1">
    <property type="nucleotide sequence ID" value="NZ_JACEGA010000001.1"/>
</dbReference>
<keyword evidence="2" id="KW-1185">Reference proteome</keyword>
<protein>
    <submittedName>
        <fullName evidence="1">Uncharacterized protein</fullName>
    </submittedName>
</protein>
<dbReference type="InterPro" id="IPR043779">
    <property type="entry name" value="DUF5721"/>
</dbReference>
<evidence type="ECO:0000313" key="2">
    <source>
        <dbReference type="Proteomes" id="UP000574276"/>
    </source>
</evidence>
<accession>A0A839JYI6</accession>
<name>A0A839JYI6_9FIRM</name>
<dbReference type="AlphaFoldDB" id="A0A839JYI6"/>
<dbReference type="Pfam" id="PF18988">
    <property type="entry name" value="DUF5721"/>
    <property type="match status" value="1"/>
</dbReference>
<gene>
    <name evidence="1" type="ORF">H0486_05230</name>
</gene>